<accession>A0AAJ5VSM5</accession>
<dbReference type="Proteomes" id="UP001217476">
    <property type="component" value="Chromosome"/>
</dbReference>
<dbReference type="GO" id="GO:0016075">
    <property type="term" value="P:rRNA catabolic process"/>
    <property type="evidence" value="ECO:0007669"/>
    <property type="project" value="TreeGrafter"/>
</dbReference>
<dbReference type="InterPro" id="IPR011067">
    <property type="entry name" value="Plasmid_toxin/cell-grow_inhib"/>
</dbReference>
<sequence length="105" mass="11880">MKRGEVWLTQLDPTIGSEIQKTRPTLIVSPDQLNGILPLVTIVPLTSGSRRARFHVPVHFAGKDGYIVVEQMRSLDKRRLVRRLGVIDSDELSHTFDALKLYFAP</sequence>
<dbReference type="GO" id="GO:0016787">
    <property type="term" value="F:hydrolase activity"/>
    <property type="evidence" value="ECO:0007669"/>
    <property type="project" value="UniProtKB-KW"/>
</dbReference>
<evidence type="ECO:0000256" key="1">
    <source>
        <dbReference type="PIRNR" id="PIRNR033490"/>
    </source>
</evidence>
<reference evidence="2" key="1">
    <citation type="submission" date="2023-03" db="EMBL/GenBank/DDBJ databases">
        <title>Andean soil-derived lignocellulolytic bacterial consortium as a source of novel taxa and putative plastic-active enzymes.</title>
        <authorList>
            <person name="Diaz-Garcia L."/>
            <person name="Chuvochina M."/>
            <person name="Feuerriegel G."/>
            <person name="Bunk B."/>
            <person name="Sproer C."/>
            <person name="Streit W.R."/>
            <person name="Rodriguez L.M."/>
            <person name="Overmann J."/>
            <person name="Jimenez D.J."/>
        </authorList>
    </citation>
    <scope>NUCLEOTIDE SEQUENCE</scope>
    <source>
        <strain evidence="2">MAG 4196</strain>
    </source>
</reference>
<dbReference type="GO" id="GO:0006402">
    <property type="term" value="P:mRNA catabolic process"/>
    <property type="evidence" value="ECO:0007669"/>
    <property type="project" value="TreeGrafter"/>
</dbReference>
<keyword evidence="1" id="KW-0255">Endonuclease</keyword>
<dbReference type="PANTHER" id="PTHR33988">
    <property type="entry name" value="ENDORIBONUCLEASE MAZF-RELATED"/>
    <property type="match status" value="1"/>
</dbReference>
<dbReference type="EMBL" id="CP119312">
    <property type="protein sequence ID" value="WEK03552.1"/>
    <property type="molecule type" value="Genomic_DNA"/>
</dbReference>
<keyword evidence="1" id="KW-0540">Nuclease</keyword>
<dbReference type="SUPFAM" id="SSF50118">
    <property type="entry name" value="Cell growth inhibitor/plasmid maintenance toxic component"/>
    <property type="match status" value="1"/>
</dbReference>
<protein>
    <recommendedName>
        <fullName evidence="1">mRNA interferase</fullName>
        <ecNumber evidence="1">3.1.-.-</ecNumber>
    </recommendedName>
</protein>
<dbReference type="PIRSF" id="PIRSF033490">
    <property type="entry name" value="MazF"/>
    <property type="match status" value="1"/>
</dbReference>
<evidence type="ECO:0000313" key="2">
    <source>
        <dbReference type="EMBL" id="WEK03552.1"/>
    </source>
</evidence>
<organism evidence="2 3">
    <name type="scientific">Candidatus Devosia phytovorans</name>
    <dbReference type="NCBI Taxonomy" id="3121372"/>
    <lineage>
        <taxon>Bacteria</taxon>
        <taxon>Pseudomonadati</taxon>
        <taxon>Pseudomonadota</taxon>
        <taxon>Alphaproteobacteria</taxon>
        <taxon>Hyphomicrobiales</taxon>
        <taxon>Devosiaceae</taxon>
        <taxon>Devosia</taxon>
    </lineage>
</organism>
<evidence type="ECO:0000313" key="3">
    <source>
        <dbReference type="Proteomes" id="UP001217476"/>
    </source>
</evidence>
<dbReference type="InterPro" id="IPR003477">
    <property type="entry name" value="PemK-like"/>
</dbReference>
<dbReference type="Gene3D" id="2.30.30.110">
    <property type="match status" value="1"/>
</dbReference>
<proteinExistence type="inferred from homology"/>
<comment type="similarity">
    <text evidence="1">Belongs to the PemK/MazF family.</text>
</comment>
<name>A0AAJ5VSM5_9HYPH</name>
<gene>
    <name evidence="2" type="ORF">P0Y65_15320</name>
</gene>
<dbReference type="Pfam" id="PF02452">
    <property type="entry name" value="PemK_toxin"/>
    <property type="match status" value="1"/>
</dbReference>
<comment type="function">
    <text evidence="1">Toxic component of a type II toxin-antitoxin (TA) system.</text>
</comment>
<dbReference type="EC" id="3.1.-.-" evidence="1"/>
<dbReference type="GO" id="GO:0004521">
    <property type="term" value="F:RNA endonuclease activity"/>
    <property type="evidence" value="ECO:0007669"/>
    <property type="project" value="TreeGrafter"/>
</dbReference>
<keyword evidence="1" id="KW-0378">Hydrolase</keyword>
<dbReference type="GO" id="GO:0003677">
    <property type="term" value="F:DNA binding"/>
    <property type="evidence" value="ECO:0007669"/>
    <property type="project" value="InterPro"/>
</dbReference>
<dbReference type="AlphaFoldDB" id="A0AAJ5VSM5"/>